<dbReference type="Proteomes" id="UP000194968">
    <property type="component" value="Unassembled WGS sequence"/>
</dbReference>
<gene>
    <name evidence="1" type="ORF">B6D06_07030</name>
</gene>
<sequence length="77" mass="8779">MWWAVAKFVAVIVASYVIARVTAKQPKSNRPTAATEDDWNMPIPDEGTPQCVFFGDCWTADWFVLGYGNYRYSAIRK</sequence>
<evidence type="ECO:0000313" key="1">
    <source>
        <dbReference type="EMBL" id="OTQ49349.1"/>
    </source>
</evidence>
<dbReference type="AlphaFoldDB" id="A0A242NU17"/>
<reference evidence="1 2" key="1">
    <citation type="submission" date="2017-03" db="EMBL/GenBank/DDBJ databases">
        <title>Comparative genomics of honeybee gut symbionts reveal geographically distinct and subgroup specific antibiotic resistance.</title>
        <authorList>
            <person name="Ludvigsen J."/>
            <person name="Porcellato D."/>
            <person name="Labee-Lund T.M."/>
            <person name="Amdam G.V."/>
            <person name="Rudi K."/>
        </authorList>
    </citation>
    <scope>NUCLEOTIDE SEQUENCE [LARGE SCALE GENOMIC DNA]</scope>
    <source>
        <strain evidence="1 2">A-4-12</strain>
    </source>
</reference>
<proteinExistence type="predicted"/>
<dbReference type="OrthoDB" id="6906816at2"/>
<protein>
    <recommendedName>
        <fullName evidence="3">Tail assembly protein</fullName>
    </recommendedName>
</protein>
<name>A0A242NU17_9GAMM</name>
<evidence type="ECO:0000313" key="2">
    <source>
        <dbReference type="Proteomes" id="UP000194968"/>
    </source>
</evidence>
<comment type="caution">
    <text evidence="1">The sequence shown here is derived from an EMBL/GenBank/DDBJ whole genome shotgun (WGS) entry which is preliminary data.</text>
</comment>
<dbReference type="EMBL" id="NASK01000096">
    <property type="protein sequence ID" value="OTQ49349.1"/>
    <property type="molecule type" value="Genomic_DNA"/>
</dbReference>
<accession>A0A242NU17</accession>
<dbReference type="RefSeq" id="WP_065574298.1">
    <property type="nucleotide sequence ID" value="NZ_NASK01000096.1"/>
</dbReference>
<evidence type="ECO:0008006" key="3">
    <source>
        <dbReference type="Google" id="ProtNLM"/>
    </source>
</evidence>
<organism evidence="1 2">
    <name type="scientific">Gilliamella apis</name>
    <dbReference type="NCBI Taxonomy" id="1970738"/>
    <lineage>
        <taxon>Bacteria</taxon>
        <taxon>Pseudomonadati</taxon>
        <taxon>Pseudomonadota</taxon>
        <taxon>Gammaproteobacteria</taxon>
        <taxon>Orbales</taxon>
        <taxon>Orbaceae</taxon>
        <taxon>Gilliamella</taxon>
    </lineage>
</organism>